<accession>A0A4Y8S870</accession>
<evidence type="ECO:0008006" key="3">
    <source>
        <dbReference type="Google" id="ProtNLM"/>
    </source>
</evidence>
<name>A0A4Y8S870_9SPHI</name>
<dbReference type="Proteomes" id="UP000297540">
    <property type="component" value="Unassembled WGS sequence"/>
</dbReference>
<proteinExistence type="predicted"/>
<comment type="caution">
    <text evidence="1">The sequence shown here is derived from an EMBL/GenBank/DDBJ whole genome shotgun (WGS) entry which is preliminary data.</text>
</comment>
<organism evidence="1 2">
    <name type="scientific">Mucilaginibacter psychrotolerans</name>
    <dbReference type="NCBI Taxonomy" id="1524096"/>
    <lineage>
        <taxon>Bacteria</taxon>
        <taxon>Pseudomonadati</taxon>
        <taxon>Bacteroidota</taxon>
        <taxon>Sphingobacteriia</taxon>
        <taxon>Sphingobacteriales</taxon>
        <taxon>Sphingobacteriaceae</taxon>
        <taxon>Mucilaginibacter</taxon>
    </lineage>
</organism>
<gene>
    <name evidence="1" type="ORF">E2R66_21255</name>
</gene>
<evidence type="ECO:0000313" key="2">
    <source>
        <dbReference type="Proteomes" id="UP000297540"/>
    </source>
</evidence>
<dbReference type="EMBL" id="SOZE01000028">
    <property type="protein sequence ID" value="TFF34634.1"/>
    <property type="molecule type" value="Genomic_DNA"/>
</dbReference>
<keyword evidence="2" id="KW-1185">Reference proteome</keyword>
<sequence>MPYWRHSLQSVRSYIEANHHLPDVPSAAEMMTNGLDVGEMNKQLMKKAEELTLYLIEKDKEIEAQNSLLLRMQNEQRKLNTKVNKFIKRK</sequence>
<dbReference type="AlphaFoldDB" id="A0A4Y8S870"/>
<protein>
    <recommendedName>
        <fullName evidence="3">Four helix bundle protein</fullName>
    </recommendedName>
</protein>
<reference evidence="1 2" key="1">
    <citation type="journal article" date="2017" name="Int. J. Syst. Evol. Microbiol.">
        <title>Mucilaginibacterpsychrotolerans sp. nov., isolated from peatlands.</title>
        <authorList>
            <person name="Deng Y."/>
            <person name="Shen L."/>
            <person name="Xu B."/>
            <person name="Liu Y."/>
            <person name="Gu Z."/>
            <person name="Liu H."/>
            <person name="Zhou Y."/>
        </authorList>
    </citation>
    <scope>NUCLEOTIDE SEQUENCE [LARGE SCALE GENOMIC DNA]</scope>
    <source>
        <strain evidence="1 2">NH7-4</strain>
    </source>
</reference>
<evidence type="ECO:0000313" key="1">
    <source>
        <dbReference type="EMBL" id="TFF34634.1"/>
    </source>
</evidence>